<evidence type="ECO:0000256" key="1">
    <source>
        <dbReference type="SAM" id="MobiDB-lite"/>
    </source>
</evidence>
<comment type="caution">
    <text evidence="2">The sequence shown here is derived from an EMBL/GenBank/DDBJ whole genome shotgun (WGS) entry which is preliminary data.</text>
</comment>
<feature type="region of interest" description="Disordered" evidence="1">
    <location>
        <begin position="239"/>
        <end position="258"/>
    </location>
</feature>
<accession>W9XS27</accession>
<feature type="compositionally biased region" description="Polar residues" evidence="1">
    <location>
        <begin position="76"/>
        <end position="89"/>
    </location>
</feature>
<dbReference type="GeneID" id="19170951"/>
<feature type="region of interest" description="Disordered" evidence="1">
    <location>
        <begin position="304"/>
        <end position="368"/>
    </location>
</feature>
<dbReference type="eggNOG" id="ENOG502S7GF">
    <property type="taxonomic scope" value="Eukaryota"/>
</dbReference>
<evidence type="ECO:0000313" key="2">
    <source>
        <dbReference type="EMBL" id="EXJ83028.1"/>
    </source>
</evidence>
<feature type="compositionally biased region" description="Basic and acidic residues" evidence="1">
    <location>
        <begin position="328"/>
        <end position="339"/>
    </location>
</feature>
<keyword evidence="3" id="KW-1185">Reference proteome</keyword>
<sequence>MASTPPAQITSSPGTPDTPLHGAAYDRENHRALRLATRSSTRIASRKLGSTPRSQRRSPGAELPVTTPRPSHKSSSETASGLHSPQLTPKNKAPRRVQFISPSSPDQHTSKSKQHDLSSTHLQPLSSSSTTLSEPMLPTPVKTPQKKMPPKVGGAARALFQDNTRDVPASADLESSPRRSRRTRRYNGYSLESFSAEDDSGRGQIQIFTDSRDKVPQVDKSASNPFVAHTLDAGASSARKLAGTAKRRKISGQNKRDAQVDDAIRNDEGMVYVFRGKKVYRRFDDGEDVEEEIDSDDLGFLDLTSNQSSMKPMKTLTRRSIRPTRLFQTEEQKRAREVEKEEEALTDIEGKDDSDGELASDSRDSSLQTARLLRSTKKTNPVASDEAYLSAAGVRQTKRVKPASPFDSWRRVKSGMRMAGTTTKSRKRAADEVEPGSAVSKKWKA</sequence>
<dbReference type="EMBL" id="AMGY01000005">
    <property type="protein sequence ID" value="EXJ83028.1"/>
    <property type="molecule type" value="Genomic_DNA"/>
</dbReference>
<dbReference type="HOGENOM" id="CLU_038380_0_0_1"/>
<evidence type="ECO:0000313" key="3">
    <source>
        <dbReference type="Proteomes" id="UP000019478"/>
    </source>
</evidence>
<feature type="region of interest" description="Disordered" evidence="1">
    <location>
        <begin position="414"/>
        <end position="445"/>
    </location>
</feature>
<proteinExistence type="predicted"/>
<dbReference type="OrthoDB" id="5398515at2759"/>
<gene>
    <name evidence="2" type="ORF">A1O3_06845</name>
</gene>
<dbReference type="AlphaFoldDB" id="W9XS27"/>
<feature type="compositionally biased region" description="Polar residues" evidence="1">
    <location>
        <begin position="1"/>
        <end position="15"/>
    </location>
</feature>
<dbReference type="Proteomes" id="UP000019478">
    <property type="component" value="Unassembled WGS sequence"/>
</dbReference>
<feature type="region of interest" description="Disordered" evidence="1">
    <location>
        <begin position="1"/>
        <end position="188"/>
    </location>
</feature>
<dbReference type="RefSeq" id="XP_007735151.1">
    <property type="nucleotide sequence ID" value="XM_007736961.1"/>
</dbReference>
<name>W9XS27_9EURO</name>
<reference evidence="2 3" key="1">
    <citation type="submission" date="2013-03" db="EMBL/GenBank/DDBJ databases">
        <title>The Genome Sequence of Capronia epimyces CBS 606.96.</title>
        <authorList>
            <consortium name="The Broad Institute Genomics Platform"/>
            <person name="Cuomo C."/>
            <person name="de Hoog S."/>
            <person name="Gorbushina A."/>
            <person name="Walker B."/>
            <person name="Young S.K."/>
            <person name="Zeng Q."/>
            <person name="Gargeya S."/>
            <person name="Fitzgerald M."/>
            <person name="Haas B."/>
            <person name="Abouelleil A."/>
            <person name="Allen A.W."/>
            <person name="Alvarado L."/>
            <person name="Arachchi H.M."/>
            <person name="Berlin A.M."/>
            <person name="Chapman S.B."/>
            <person name="Gainer-Dewar J."/>
            <person name="Goldberg J."/>
            <person name="Griggs A."/>
            <person name="Gujja S."/>
            <person name="Hansen M."/>
            <person name="Howarth C."/>
            <person name="Imamovic A."/>
            <person name="Ireland A."/>
            <person name="Larimer J."/>
            <person name="McCowan C."/>
            <person name="Murphy C."/>
            <person name="Pearson M."/>
            <person name="Poon T.W."/>
            <person name="Priest M."/>
            <person name="Roberts A."/>
            <person name="Saif S."/>
            <person name="Shea T."/>
            <person name="Sisk P."/>
            <person name="Sykes S."/>
            <person name="Wortman J."/>
            <person name="Nusbaum C."/>
            <person name="Birren B."/>
        </authorList>
    </citation>
    <scope>NUCLEOTIDE SEQUENCE [LARGE SCALE GENOMIC DNA]</scope>
    <source>
        <strain evidence="2 3">CBS 606.96</strain>
    </source>
</reference>
<organism evidence="2 3">
    <name type="scientific">Capronia epimyces CBS 606.96</name>
    <dbReference type="NCBI Taxonomy" id="1182542"/>
    <lineage>
        <taxon>Eukaryota</taxon>
        <taxon>Fungi</taxon>
        <taxon>Dikarya</taxon>
        <taxon>Ascomycota</taxon>
        <taxon>Pezizomycotina</taxon>
        <taxon>Eurotiomycetes</taxon>
        <taxon>Chaetothyriomycetidae</taxon>
        <taxon>Chaetothyriales</taxon>
        <taxon>Herpotrichiellaceae</taxon>
        <taxon>Capronia</taxon>
    </lineage>
</organism>
<feature type="compositionally biased region" description="Low complexity" evidence="1">
    <location>
        <begin position="119"/>
        <end position="140"/>
    </location>
</feature>
<protein>
    <submittedName>
        <fullName evidence="2">Uncharacterized protein</fullName>
    </submittedName>
</protein>